<protein>
    <submittedName>
        <fullName evidence="1">Uncharacterized protein</fullName>
    </submittedName>
</protein>
<evidence type="ECO:0000313" key="1">
    <source>
        <dbReference type="EMBL" id="AST92499.1"/>
    </source>
</evidence>
<dbReference type="STRING" id="1314751.GCA_001591425_02440"/>
<reference evidence="1 2" key="1">
    <citation type="submission" date="2016-12" db="EMBL/GenBank/DDBJ databases">
        <title>The whole genome sequencing and assembly of Bacillus cohnii DSM 6307T strain.</title>
        <authorList>
            <person name="Lee Y.-J."/>
            <person name="Yi H."/>
            <person name="Bahn Y.-S."/>
            <person name="Kim J.F."/>
            <person name="Lee D.-W."/>
        </authorList>
    </citation>
    <scope>NUCLEOTIDE SEQUENCE [LARGE SCALE GENOMIC DNA]</scope>
    <source>
        <strain evidence="1 2">DSM 6307</strain>
    </source>
</reference>
<accession>A0A223KSQ9</accession>
<dbReference type="AlphaFoldDB" id="A0A223KSQ9"/>
<dbReference type="EMBL" id="CP018866">
    <property type="protein sequence ID" value="AST92499.1"/>
    <property type="molecule type" value="Genomic_DNA"/>
</dbReference>
<dbReference type="RefSeq" id="WP_066416469.1">
    <property type="nucleotide sequence ID" value="NZ_CP018866.1"/>
</dbReference>
<gene>
    <name evidence="1" type="ORF">BC6307_14960</name>
</gene>
<dbReference type="Proteomes" id="UP000215224">
    <property type="component" value="Chromosome"/>
</dbReference>
<organism evidence="1 2">
    <name type="scientific">Sutcliffiella cohnii</name>
    <dbReference type="NCBI Taxonomy" id="33932"/>
    <lineage>
        <taxon>Bacteria</taxon>
        <taxon>Bacillati</taxon>
        <taxon>Bacillota</taxon>
        <taxon>Bacilli</taxon>
        <taxon>Bacillales</taxon>
        <taxon>Bacillaceae</taxon>
        <taxon>Sutcliffiella</taxon>
    </lineage>
</organism>
<keyword evidence="2" id="KW-1185">Reference proteome</keyword>
<proteinExistence type="predicted"/>
<dbReference type="KEGG" id="bcoh:BC6307_14960"/>
<evidence type="ECO:0000313" key="2">
    <source>
        <dbReference type="Proteomes" id="UP000215224"/>
    </source>
</evidence>
<dbReference type="PROSITE" id="PS51257">
    <property type="entry name" value="PROKAR_LIPOPROTEIN"/>
    <property type="match status" value="1"/>
</dbReference>
<name>A0A223KSQ9_9BACI</name>
<sequence>MKKLFCIIIVIMVALIGCGTEKETRSSTLDDYEVTNINAEIMEGDFVYRLYSKERVYEPNEEIQVYGEIEYVGEEEEVVIYHAASPFYFIITEEVRGYEIDYAMDTPLIGTTLKRGEPLVEPYRKSGGYSDQSEKEFVEFIKEFLHKEGFPSGFYTINGFTDFYVEKGNHIKEEYEMEAQINIKVSN</sequence>